<gene>
    <name evidence="2" type="ORF">ABOZ73_10600</name>
</gene>
<keyword evidence="1" id="KW-0812">Transmembrane</keyword>
<proteinExistence type="predicted"/>
<dbReference type="AlphaFoldDB" id="A0AB39KP67"/>
<dbReference type="RefSeq" id="WP_369058124.1">
    <property type="nucleotide sequence ID" value="NZ_CP158375.1"/>
</dbReference>
<protein>
    <submittedName>
        <fullName evidence="2">Uncharacterized protein</fullName>
    </submittedName>
</protein>
<organism evidence="2">
    <name type="scientific">Caulobacter sp. 73W</name>
    <dbReference type="NCBI Taxonomy" id="3161137"/>
    <lineage>
        <taxon>Bacteria</taxon>
        <taxon>Pseudomonadati</taxon>
        <taxon>Pseudomonadota</taxon>
        <taxon>Alphaproteobacteria</taxon>
        <taxon>Caulobacterales</taxon>
        <taxon>Caulobacteraceae</taxon>
        <taxon>Caulobacter</taxon>
    </lineage>
</organism>
<accession>A0AB39KP67</accession>
<reference evidence="2" key="1">
    <citation type="submission" date="2024-06" db="EMBL/GenBank/DDBJ databases">
        <title>Caulobacter inopinatus, sp. nov.</title>
        <authorList>
            <person name="Donachie S.P."/>
        </authorList>
    </citation>
    <scope>NUCLEOTIDE SEQUENCE</scope>
    <source>
        <strain evidence="2">73W</strain>
    </source>
</reference>
<sequence>MRFWNRNPAAEEPSRLDAFASDAAVVREAYERGRKDERGRRRDSPLLVCLVVLLALAGGVALTTAATHGGSFAEGGAAIDRALGRSPSTLGEYASPVGG</sequence>
<feature type="transmembrane region" description="Helical" evidence="1">
    <location>
        <begin position="44"/>
        <end position="66"/>
    </location>
</feature>
<evidence type="ECO:0000256" key="1">
    <source>
        <dbReference type="SAM" id="Phobius"/>
    </source>
</evidence>
<name>A0AB39KP67_9CAUL</name>
<dbReference type="EMBL" id="CP158375">
    <property type="protein sequence ID" value="XDO95273.1"/>
    <property type="molecule type" value="Genomic_DNA"/>
</dbReference>
<evidence type="ECO:0000313" key="2">
    <source>
        <dbReference type="EMBL" id="XDO95273.1"/>
    </source>
</evidence>
<keyword evidence="1" id="KW-1133">Transmembrane helix</keyword>
<keyword evidence="1" id="KW-0472">Membrane</keyword>